<accession>A0A1I7BRD9</accession>
<dbReference type="PIRSF" id="PIRSF004491">
    <property type="entry name" value="FAD_Synth"/>
    <property type="match status" value="1"/>
</dbReference>
<dbReference type="UniPathway" id="UPA00277">
    <property type="reaction ID" value="UER00407"/>
</dbReference>
<evidence type="ECO:0000256" key="9">
    <source>
        <dbReference type="ARBA" id="ARBA00022777"/>
    </source>
</evidence>
<dbReference type="GO" id="GO:0008531">
    <property type="term" value="F:riboflavin kinase activity"/>
    <property type="evidence" value="ECO:0007669"/>
    <property type="project" value="UniProtKB-UniRule"/>
</dbReference>
<dbReference type="Pfam" id="PF01687">
    <property type="entry name" value="Flavokinase"/>
    <property type="match status" value="1"/>
</dbReference>
<evidence type="ECO:0000256" key="5">
    <source>
        <dbReference type="ARBA" id="ARBA00022643"/>
    </source>
</evidence>
<dbReference type="AlphaFoldDB" id="A0A1I7BRD9"/>
<keyword evidence="9 15" id="KW-0418">Kinase</keyword>
<keyword evidence="18" id="KW-1185">Reference proteome</keyword>
<dbReference type="InterPro" id="IPR004821">
    <property type="entry name" value="Cyt_trans-like"/>
</dbReference>
<keyword evidence="10 15" id="KW-0274">FAD</keyword>
<keyword evidence="12" id="KW-0511">Multifunctional enzyme</keyword>
<keyword evidence="4 15" id="KW-0285">Flavoprotein</keyword>
<dbReference type="Proteomes" id="UP000236454">
    <property type="component" value="Unassembled WGS sequence"/>
</dbReference>
<dbReference type="EC" id="2.7.1.26" evidence="15"/>
<dbReference type="GO" id="GO:0009231">
    <property type="term" value="P:riboflavin biosynthetic process"/>
    <property type="evidence" value="ECO:0007669"/>
    <property type="project" value="InterPro"/>
</dbReference>
<comment type="pathway">
    <text evidence="3 15">Cofactor biosynthesis; FMN biosynthesis; FMN from riboflavin (ATP route): step 1/1.</text>
</comment>
<dbReference type="NCBIfam" id="NF004160">
    <property type="entry name" value="PRK05627.1-3"/>
    <property type="match status" value="1"/>
</dbReference>
<dbReference type="GO" id="GO:0005524">
    <property type="term" value="F:ATP binding"/>
    <property type="evidence" value="ECO:0007669"/>
    <property type="project" value="UniProtKB-UniRule"/>
</dbReference>
<dbReference type="CDD" id="cd02064">
    <property type="entry name" value="FAD_synthetase_N"/>
    <property type="match status" value="1"/>
</dbReference>
<dbReference type="EC" id="2.7.7.2" evidence="15"/>
<comment type="pathway">
    <text evidence="2 15">Cofactor biosynthesis; FAD biosynthesis; FAD from FMN: step 1/1.</text>
</comment>
<dbReference type="SUPFAM" id="SSF82114">
    <property type="entry name" value="Riboflavin kinase-like"/>
    <property type="match status" value="1"/>
</dbReference>
<dbReference type="Gene3D" id="3.40.50.620">
    <property type="entry name" value="HUPs"/>
    <property type="match status" value="1"/>
</dbReference>
<evidence type="ECO:0000313" key="17">
    <source>
        <dbReference type="EMBL" id="SFT89758.1"/>
    </source>
</evidence>
<dbReference type="InterPro" id="IPR023465">
    <property type="entry name" value="Riboflavin_kinase_dom_sf"/>
</dbReference>
<evidence type="ECO:0000256" key="8">
    <source>
        <dbReference type="ARBA" id="ARBA00022741"/>
    </source>
</evidence>
<evidence type="ECO:0000256" key="3">
    <source>
        <dbReference type="ARBA" id="ARBA00005201"/>
    </source>
</evidence>
<name>A0A1I7BRD9_9FLAO</name>
<dbReference type="FunFam" id="3.40.50.620:FF:000021">
    <property type="entry name" value="Riboflavin biosynthesis protein"/>
    <property type="match status" value="1"/>
</dbReference>
<dbReference type="SUPFAM" id="SSF52374">
    <property type="entry name" value="Nucleotidylyl transferase"/>
    <property type="match status" value="1"/>
</dbReference>
<organism evidence="17 18">
    <name type="scientific">Lishizhenia tianjinensis</name>
    <dbReference type="NCBI Taxonomy" id="477690"/>
    <lineage>
        <taxon>Bacteria</taxon>
        <taxon>Pseudomonadati</taxon>
        <taxon>Bacteroidota</taxon>
        <taxon>Flavobacteriia</taxon>
        <taxon>Flavobacteriales</taxon>
        <taxon>Crocinitomicaceae</taxon>
        <taxon>Lishizhenia</taxon>
    </lineage>
</organism>
<dbReference type="InterPro" id="IPR015865">
    <property type="entry name" value="Riboflavin_kinase_bac/euk"/>
</dbReference>
<evidence type="ECO:0000256" key="6">
    <source>
        <dbReference type="ARBA" id="ARBA00022679"/>
    </source>
</evidence>
<dbReference type="Gene3D" id="2.40.30.30">
    <property type="entry name" value="Riboflavin kinase-like"/>
    <property type="match status" value="1"/>
</dbReference>
<keyword evidence="11 15" id="KW-0067">ATP-binding</keyword>
<protein>
    <recommendedName>
        <fullName evidence="15">Riboflavin biosynthesis protein</fullName>
    </recommendedName>
    <domain>
        <recommendedName>
            <fullName evidence="15">Riboflavin kinase</fullName>
            <ecNumber evidence="15">2.7.1.26</ecNumber>
        </recommendedName>
        <alternativeName>
            <fullName evidence="15">Flavokinase</fullName>
        </alternativeName>
    </domain>
    <domain>
        <recommendedName>
            <fullName evidence="15">FMN adenylyltransferase</fullName>
            <ecNumber evidence="15">2.7.7.2</ecNumber>
        </recommendedName>
        <alternativeName>
            <fullName evidence="15">FAD pyrophosphorylase</fullName>
        </alternativeName>
        <alternativeName>
            <fullName evidence="15">FAD synthase</fullName>
        </alternativeName>
    </domain>
</protein>
<dbReference type="GO" id="GO:0003919">
    <property type="term" value="F:FMN adenylyltransferase activity"/>
    <property type="evidence" value="ECO:0007669"/>
    <property type="project" value="UniProtKB-UniRule"/>
</dbReference>
<dbReference type="SMART" id="SM00904">
    <property type="entry name" value="Flavokinase"/>
    <property type="match status" value="1"/>
</dbReference>
<evidence type="ECO:0000256" key="7">
    <source>
        <dbReference type="ARBA" id="ARBA00022695"/>
    </source>
</evidence>
<evidence type="ECO:0000256" key="13">
    <source>
        <dbReference type="ARBA" id="ARBA00047880"/>
    </source>
</evidence>
<dbReference type="NCBIfam" id="NF004162">
    <property type="entry name" value="PRK05627.1-5"/>
    <property type="match status" value="1"/>
</dbReference>
<dbReference type="EMBL" id="FPAS01000006">
    <property type="protein sequence ID" value="SFT89758.1"/>
    <property type="molecule type" value="Genomic_DNA"/>
</dbReference>
<dbReference type="Pfam" id="PF06574">
    <property type="entry name" value="FAD_syn"/>
    <property type="match status" value="1"/>
</dbReference>
<reference evidence="17 18" key="1">
    <citation type="submission" date="2016-10" db="EMBL/GenBank/DDBJ databases">
        <authorList>
            <person name="de Groot N.N."/>
        </authorList>
    </citation>
    <scope>NUCLEOTIDE SEQUENCE [LARGE SCALE GENOMIC DNA]</scope>
    <source>
        <strain evidence="17 18">CGMCC 1.7005</strain>
    </source>
</reference>
<dbReference type="NCBIfam" id="TIGR00125">
    <property type="entry name" value="cyt_tran_rel"/>
    <property type="match status" value="1"/>
</dbReference>
<sequence>MKQIKASVRIIKGFDNFEQIPNPVITIGTFDGVHIGHQKIIQQLNEEAEKIGGESVLFTFYPHPRMVLFPDSHGIKLIQTQIEKLNKLKEVGLKNVVVFPFTKEFSRLTATEFVRDYLVAKLQAKMMVIGYDHQFGKNREGTLELLKELAPIYDFDVKEIAAQDIEEVNVSSTKIRRALLDGDIYTANKYLGAPFTLSGKVIRGNEIGRSIQFPTANLDVDGSMKLIPAQGVYAVKVTLESGSDFYGLLNIGTRPTVDNADHLSVEVHILDFKGDLYGQELTLTFLKRIRNEEKFSSLDALKAQIEKDEVLVRHTILEHNW</sequence>
<evidence type="ECO:0000256" key="10">
    <source>
        <dbReference type="ARBA" id="ARBA00022827"/>
    </source>
</evidence>
<keyword evidence="5 15" id="KW-0288">FMN</keyword>
<dbReference type="InterPro" id="IPR023468">
    <property type="entry name" value="Riboflavin_kinase"/>
</dbReference>
<comment type="catalytic activity">
    <reaction evidence="13 15">
        <text>riboflavin + ATP = FMN + ADP + H(+)</text>
        <dbReference type="Rhea" id="RHEA:14357"/>
        <dbReference type="ChEBI" id="CHEBI:15378"/>
        <dbReference type="ChEBI" id="CHEBI:30616"/>
        <dbReference type="ChEBI" id="CHEBI:57986"/>
        <dbReference type="ChEBI" id="CHEBI:58210"/>
        <dbReference type="ChEBI" id="CHEBI:456216"/>
        <dbReference type="EC" id="2.7.1.26"/>
    </reaction>
</comment>
<evidence type="ECO:0000256" key="15">
    <source>
        <dbReference type="PIRNR" id="PIRNR004491"/>
    </source>
</evidence>
<dbReference type="NCBIfam" id="TIGR00083">
    <property type="entry name" value="ribF"/>
    <property type="match status" value="1"/>
</dbReference>
<dbReference type="InterPro" id="IPR015864">
    <property type="entry name" value="FAD_synthase"/>
</dbReference>
<dbReference type="GO" id="GO:0006747">
    <property type="term" value="P:FAD biosynthetic process"/>
    <property type="evidence" value="ECO:0007669"/>
    <property type="project" value="UniProtKB-UniRule"/>
</dbReference>
<evidence type="ECO:0000256" key="11">
    <source>
        <dbReference type="ARBA" id="ARBA00022840"/>
    </source>
</evidence>
<proteinExistence type="inferred from homology"/>
<comment type="catalytic activity">
    <reaction evidence="14 15">
        <text>FMN + ATP + H(+) = FAD + diphosphate</text>
        <dbReference type="Rhea" id="RHEA:17237"/>
        <dbReference type="ChEBI" id="CHEBI:15378"/>
        <dbReference type="ChEBI" id="CHEBI:30616"/>
        <dbReference type="ChEBI" id="CHEBI:33019"/>
        <dbReference type="ChEBI" id="CHEBI:57692"/>
        <dbReference type="ChEBI" id="CHEBI:58210"/>
        <dbReference type="EC" id="2.7.7.2"/>
    </reaction>
</comment>
<evidence type="ECO:0000259" key="16">
    <source>
        <dbReference type="SMART" id="SM00904"/>
    </source>
</evidence>
<evidence type="ECO:0000256" key="14">
    <source>
        <dbReference type="ARBA" id="ARBA00049494"/>
    </source>
</evidence>
<comment type="similarity">
    <text evidence="15">Belongs to the ribF family.</text>
</comment>
<dbReference type="UniPathway" id="UPA00276">
    <property type="reaction ID" value="UER00406"/>
</dbReference>
<keyword evidence="6 15" id="KW-0808">Transferase</keyword>
<evidence type="ECO:0000256" key="2">
    <source>
        <dbReference type="ARBA" id="ARBA00004726"/>
    </source>
</evidence>
<dbReference type="InterPro" id="IPR002606">
    <property type="entry name" value="Riboflavin_kinase_bac"/>
</dbReference>
<dbReference type="GO" id="GO:0009398">
    <property type="term" value="P:FMN biosynthetic process"/>
    <property type="evidence" value="ECO:0007669"/>
    <property type="project" value="UniProtKB-UniRule"/>
</dbReference>
<dbReference type="PANTHER" id="PTHR22749:SF6">
    <property type="entry name" value="RIBOFLAVIN KINASE"/>
    <property type="match status" value="1"/>
</dbReference>
<feature type="domain" description="Riboflavin kinase" evidence="16">
    <location>
        <begin position="190"/>
        <end position="317"/>
    </location>
</feature>
<gene>
    <name evidence="17" type="ORF">SAMN05216474_3023</name>
</gene>
<evidence type="ECO:0000256" key="4">
    <source>
        <dbReference type="ARBA" id="ARBA00022630"/>
    </source>
</evidence>
<evidence type="ECO:0000256" key="1">
    <source>
        <dbReference type="ARBA" id="ARBA00002121"/>
    </source>
</evidence>
<dbReference type="STRING" id="477690.SAMN05216474_3023"/>
<keyword evidence="8 15" id="KW-0547">Nucleotide-binding</keyword>
<evidence type="ECO:0000256" key="12">
    <source>
        <dbReference type="ARBA" id="ARBA00023268"/>
    </source>
</evidence>
<dbReference type="InterPro" id="IPR014729">
    <property type="entry name" value="Rossmann-like_a/b/a_fold"/>
</dbReference>
<evidence type="ECO:0000313" key="18">
    <source>
        <dbReference type="Proteomes" id="UP000236454"/>
    </source>
</evidence>
<comment type="function">
    <text evidence="1">Catalyzes the phosphorylation of riboflavin to FMN followed by the adenylation of FMN to FAD.</text>
</comment>
<keyword evidence="7 15" id="KW-0548">Nucleotidyltransferase</keyword>
<dbReference type="PANTHER" id="PTHR22749">
    <property type="entry name" value="RIBOFLAVIN KINASE/FMN ADENYLYLTRANSFERASE"/>
    <property type="match status" value="1"/>
</dbReference>